<proteinExistence type="predicted"/>
<feature type="region of interest" description="Disordered" evidence="1">
    <location>
        <begin position="1"/>
        <end position="134"/>
    </location>
</feature>
<organism evidence="2 3">
    <name type="scientific">Penicillium argentinense</name>
    <dbReference type="NCBI Taxonomy" id="1131581"/>
    <lineage>
        <taxon>Eukaryota</taxon>
        <taxon>Fungi</taxon>
        <taxon>Dikarya</taxon>
        <taxon>Ascomycota</taxon>
        <taxon>Pezizomycotina</taxon>
        <taxon>Eurotiomycetes</taxon>
        <taxon>Eurotiomycetidae</taxon>
        <taxon>Eurotiales</taxon>
        <taxon>Aspergillaceae</taxon>
        <taxon>Penicillium</taxon>
    </lineage>
</organism>
<dbReference type="RefSeq" id="XP_056473755.1">
    <property type="nucleotide sequence ID" value="XM_056617596.1"/>
</dbReference>
<reference evidence="2" key="1">
    <citation type="submission" date="2022-11" db="EMBL/GenBank/DDBJ databases">
        <authorList>
            <person name="Petersen C."/>
        </authorList>
    </citation>
    <scope>NUCLEOTIDE SEQUENCE</scope>
    <source>
        <strain evidence="2">IBT 30761</strain>
    </source>
</reference>
<feature type="compositionally biased region" description="Polar residues" evidence="1">
    <location>
        <begin position="26"/>
        <end position="40"/>
    </location>
</feature>
<evidence type="ECO:0000256" key="1">
    <source>
        <dbReference type="SAM" id="MobiDB-lite"/>
    </source>
</evidence>
<feature type="compositionally biased region" description="Polar residues" evidence="1">
    <location>
        <begin position="55"/>
        <end position="74"/>
    </location>
</feature>
<name>A0A9W9KA15_9EURO</name>
<dbReference type="AlphaFoldDB" id="A0A9W9KA15"/>
<sequence>MNKNSHFVDRPHGPRSQRKNGPAFNPNRQTRGPGPSNNPRRNGHVRSQHQDCSQHNHQVTQFSSVQDGYSTYSGNEARPHEPPIPHQQYSGQENGDQNRRFNPNWQRSSRQRGQNYQSRNSTRPGPGRVHNHFRQNNKGRLSQQQLEYAIQQHSGYQACTDQQVHIQPQYPVQSQPNWYQEMDVEMSDAPPLDEEICISYPVSHYHSTIIATNENLKLNMTYRRPIHLSTIPRRHAKSTWVTPYNPLFDSSSPNQHRDR</sequence>
<dbReference type="Proteomes" id="UP001149074">
    <property type="component" value="Unassembled WGS sequence"/>
</dbReference>
<reference evidence="2" key="2">
    <citation type="journal article" date="2023" name="IMA Fungus">
        <title>Comparative genomic study of the Penicillium genus elucidates a diverse pangenome and 15 lateral gene transfer events.</title>
        <authorList>
            <person name="Petersen C."/>
            <person name="Sorensen T."/>
            <person name="Nielsen M.R."/>
            <person name="Sondergaard T.E."/>
            <person name="Sorensen J.L."/>
            <person name="Fitzpatrick D.A."/>
            <person name="Frisvad J.C."/>
            <person name="Nielsen K.L."/>
        </authorList>
    </citation>
    <scope>NUCLEOTIDE SEQUENCE</scope>
    <source>
        <strain evidence="2">IBT 30761</strain>
    </source>
</reference>
<comment type="caution">
    <text evidence="2">The sequence shown here is derived from an EMBL/GenBank/DDBJ whole genome shotgun (WGS) entry which is preliminary data.</text>
</comment>
<dbReference type="EMBL" id="JAPQKI010000005">
    <property type="protein sequence ID" value="KAJ5098101.1"/>
    <property type="molecule type" value="Genomic_DNA"/>
</dbReference>
<protein>
    <submittedName>
        <fullName evidence="2">Uncharacterized protein</fullName>
    </submittedName>
</protein>
<keyword evidence="3" id="KW-1185">Reference proteome</keyword>
<dbReference type="GeneID" id="81356575"/>
<feature type="compositionally biased region" description="Basic and acidic residues" evidence="1">
    <location>
        <begin position="1"/>
        <end position="12"/>
    </location>
</feature>
<feature type="compositionally biased region" description="Polar residues" evidence="1">
    <location>
        <begin position="87"/>
        <end position="123"/>
    </location>
</feature>
<evidence type="ECO:0000313" key="3">
    <source>
        <dbReference type="Proteomes" id="UP001149074"/>
    </source>
</evidence>
<evidence type="ECO:0000313" key="2">
    <source>
        <dbReference type="EMBL" id="KAJ5098101.1"/>
    </source>
</evidence>
<accession>A0A9W9KA15</accession>
<gene>
    <name evidence="2" type="ORF">N7532_005102</name>
</gene>